<organism evidence="2 3">
    <name type="scientific">Methylomonas rapida</name>
    <dbReference type="NCBI Taxonomy" id="2963939"/>
    <lineage>
        <taxon>Bacteria</taxon>
        <taxon>Pseudomonadati</taxon>
        <taxon>Pseudomonadota</taxon>
        <taxon>Gammaproteobacteria</taxon>
        <taxon>Methylococcales</taxon>
        <taxon>Methylococcaceae</taxon>
        <taxon>Methylomonas</taxon>
    </lineage>
</organism>
<evidence type="ECO:0000256" key="1">
    <source>
        <dbReference type="SAM" id="Phobius"/>
    </source>
</evidence>
<keyword evidence="1" id="KW-1133">Transmembrane helix</keyword>
<dbReference type="EMBL" id="CP113517">
    <property type="protein sequence ID" value="WAR45925.1"/>
    <property type="molecule type" value="Genomic_DNA"/>
</dbReference>
<sequence length="49" mass="5695">MKRPLVHMRDQKASLIAMEKHRRQQAIQAGLENFLMVISIWVMAFVALS</sequence>
<reference evidence="2" key="1">
    <citation type="submission" date="2022-11" db="EMBL/GenBank/DDBJ databases">
        <title>Methylomonas rapida sp. nov., Carotenoid-Producing Obligate Methanotrophs with High Growth Characteristics and Biotechnological Potential.</title>
        <authorList>
            <person name="Tikhonova E.N."/>
            <person name="Suleimanov R.Z."/>
            <person name="Miroshnikov K."/>
            <person name="Oshkin I.Y."/>
            <person name="Belova S.E."/>
            <person name="Danilova O.V."/>
            <person name="Ashikhmin A."/>
            <person name="Konopkin A."/>
            <person name="But S.Y."/>
            <person name="Khmelenina V.N."/>
            <person name="Kuznetsov N."/>
            <person name="Pimenov N.V."/>
            <person name="Dedysh S.N."/>
        </authorList>
    </citation>
    <scope>NUCLEOTIDE SEQUENCE</scope>
    <source>
        <strain evidence="2">MP1</strain>
    </source>
</reference>
<keyword evidence="3" id="KW-1185">Reference proteome</keyword>
<evidence type="ECO:0000313" key="2">
    <source>
        <dbReference type="EMBL" id="WAR45925.1"/>
    </source>
</evidence>
<feature type="transmembrane region" description="Helical" evidence="1">
    <location>
        <begin position="30"/>
        <end position="48"/>
    </location>
</feature>
<gene>
    <name evidence="2" type="ORF">NM686_005250</name>
</gene>
<keyword evidence="1" id="KW-0472">Membrane</keyword>
<accession>A0ABY7GN43</accession>
<protein>
    <submittedName>
        <fullName evidence="2">Uncharacterized protein</fullName>
    </submittedName>
</protein>
<keyword evidence="1" id="KW-0812">Transmembrane</keyword>
<evidence type="ECO:0000313" key="3">
    <source>
        <dbReference type="Proteomes" id="UP001162780"/>
    </source>
</evidence>
<dbReference type="Proteomes" id="UP001162780">
    <property type="component" value="Chromosome"/>
</dbReference>
<dbReference type="RefSeq" id="WP_255186832.1">
    <property type="nucleotide sequence ID" value="NZ_CP113517.1"/>
</dbReference>
<name>A0ABY7GN43_9GAMM</name>
<proteinExistence type="predicted"/>